<dbReference type="GO" id="GO:0005829">
    <property type="term" value="C:cytosol"/>
    <property type="evidence" value="ECO:0007669"/>
    <property type="project" value="TreeGrafter"/>
</dbReference>
<comment type="caution">
    <text evidence="6">The sequence shown here is derived from an EMBL/GenBank/DDBJ whole genome shotgun (WGS) entry which is preliminary data.</text>
</comment>
<comment type="similarity">
    <text evidence="1">Belongs to the LysR transcriptional regulatory family.</text>
</comment>
<evidence type="ECO:0000313" key="6">
    <source>
        <dbReference type="EMBL" id="GLK63597.1"/>
    </source>
</evidence>
<keyword evidence="3" id="KW-0238">DNA-binding</keyword>
<name>A0AAD3NX82_9RHOB</name>
<dbReference type="Pfam" id="PF00126">
    <property type="entry name" value="HTH_1"/>
    <property type="match status" value="1"/>
</dbReference>
<keyword evidence="7" id="KW-1185">Reference proteome</keyword>
<evidence type="ECO:0000259" key="5">
    <source>
        <dbReference type="PROSITE" id="PS50931"/>
    </source>
</evidence>
<dbReference type="PANTHER" id="PTHR30419:SF8">
    <property type="entry name" value="NITROGEN ASSIMILATION TRANSCRIPTIONAL ACTIVATOR-RELATED"/>
    <property type="match status" value="1"/>
</dbReference>
<dbReference type="InterPro" id="IPR036388">
    <property type="entry name" value="WH-like_DNA-bd_sf"/>
</dbReference>
<evidence type="ECO:0000313" key="7">
    <source>
        <dbReference type="Proteomes" id="UP001143349"/>
    </source>
</evidence>
<evidence type="ECO:0000256" key="2">
    <source>
        <dbReference type="ARBA" id="ARBA00023015"/>
    </source>
</evidence>
<dbReference type="InterPro" id="IPR005119">
    <property type="entry name" value="LysR_subst-bd"/>
</dbReference>
<dbReference type="Pfam" id="PF03466">
    <property type="entry name" value="LysR_substrate"/>
    <property type="match status" value="1"/>
</dbReference>
<dbReference type="EMBL" id="BSFH01000017">
    <property type="protein sequence ID" value="GLK63597.1"/>
    <property type="molecule type" value="Genomic_DNA"/>
</dbReference>
<dbReference type="Proteomes" id="UP001143349">
    <property type="component" value="Unassembled WGS sequence"/>
</dbReference>
<keyword evidence="2" id="KW-0805">Transcription regulation</keyword>
<dbReference type="FunFam" id="1.10.10.10:FF:000001">
    <property type="entry name" value="LysR family transcriptional regulator"/>
    <property type="match status" value="1"/>
</dbReference>
<keyword evidence="4" id="KW-0804">Transcription</keyword>
<sequence length="298" mass="32727">MQHIALRYFQEVAETGSITKAATRLNVSASAVSRQIIKLEENLSATLFERHPRGMVLSQAGQQLARHVSRIALETEMALTEIRNFQAADHGHIRLASYEGYAIETLSQAVARFREKHPKVTVHAWVGNSEDICARVLAGKADIGITYSHSSPPGLTIQLVEVRPIYALIPRDNPLARRASVSLEDLRGQDFAFPDNSRSQRKLIETALAARGFNLNRVFSTNSMAMLKTVSCMTGCVMFSTSVRGQMHGITQTHAEVAVEDEVFSGSVLQVVTMAGRQLPQPVRNFLASAFGITEPLA</sequence>
<reference evidence="6" key="1">
    <citation type="journal article" date="2014" name="Int. J. Syst. Evol. Microbiol.">
        <title>Complete genome sequence of Corynebacterium casei LMG S-19264T (=DSM 44701T), isolated from a smear-ripened cheese.</title>
        <authorList>
            <consortium name="US DOE Joint Genome Institute (JGI-PGF)"/>
            <person name="Walter F."/>
            <person name="Albersmeier A."/>
            <person name="Kalinowski J."/>
            <person name="Ruckert C."/>
        </authorList>
    </citation>
    <scope>NUCLEOTIDE SEQUENCE</scope>
    <source>
        <strain evidence="6">VKM B-2222</strain>
    </source>
</reference>
<dbReference type="SUPFAM" id="SSF46785">
    <property type="entry name" value="Winged helix' DNA-binding domain"/>
    <property type="match status" value="1"/>
</dbReference>
<evidence type="ECO:0000256" key="1">
    <source>
        <dbReference type="ARBA" id="ARBA00009437"/>
    </source>
</evidence>
<dbReference type="SUPFAM" id="SSF53850">
    <property type="entry name" value="Periplasmic binding protein-like II"/>
    <property type="match status" value="1"/>
</dbReference>
<organism evidence="6 7">
    <name type="scientific">Paracoccus kondratievae</name>
    <dbReference type="NCBI Taxonomy" id="135740"/>
    <lineage>
        <taxon>Bacteria</taxon>
        <taxon>Pseudomonadati</taxon>
        <taxon>Pseudomonadota</taxon>
        <taxon>Alphaproteobacteria</taxon>
        <taxon>Rhodobacterales</taxon>
        <taxon>Paracoccaceae</taxon>
        <taxon>Paracoccus</taxon>
    </lineage>
</organism>
<dbReference type="InterPro" id="IPR050950">
    <property type="entry name" value="HTH-type_LysR_regulators"/>
</dbReference>
<gene>
    <name evidence="6" type="ORF">GCM10017635_10670</name>
</gene>
<reference evidence="6" key="2">
    <citation type="submission" date="2023-01" db="EMBL/GenBank/DDBJ databases">
        <authorList>
            <person name="Sun Q."/>
            <person name="Evtushenko L."/>
        </authorList>
    </citation>
    <scope>NUCLEOTIDE SEQUENCE</scope>
    <source>
        <strain evidence="6">VKM B-2222</strain>
    </source>
</reference>
<evidence type="ECO:0000256" key="4">
    <source>
        <dbReference type="ARBA" id="ARBA00023163"/>
    </source>
</evidence>
<dbReference type="Gene3D" id="1.10.10.10">
    <property type="entry name" value="Winged helix-like DNA-binding domain superfamily/Winged helix DNA-binding domain"/>
    <property type="match status" value="1"/>
</dbReference>
<dbReference type="InterPro" id="IPR000847">
    <property type="entry name" value="LysR_HTH_N"/>
</dbReference>
<proteinExistence type="inferred from homology"/>
<dbReference type="PROSITE" id="PS50931">
    <property type="entry name" value="HTH_LYSR"/>
    <property type="match status" value="1"/>
</dbReference>
<dbReference type="GO" id="GO:0003677">
    <property type="term" value="F:DNA binding"/>
    <property type="evidence" value="ECO:0007669"/>
    <property type="project" value="UniProtKB-KW"/>
</dbReference>
<dbReference type="RefSeq" id="WP_010396886.1">
    <property type="nucleotide sequence ID" value="NZ_BSFH01000017.1"/>
</dbReference>
<evidence type="ECO:0000256" key="3">
    <source>
        <dbReference type="ARBA" id="ARBA00023125"/>
    </source>
</evidence>
<dbReference type="PRINTS" id="PR00039">
    <property type="entry name" value="HTHLYSR"/>
</dbReference>
<dbReference type="PANTHER" id="PTHR30419">
    <property type="entry name" value="HTH-TYPE TRANSCRIPTIONAL REGULATOR YBHD"/>
    <property type="match status" value="1"/>
</dbReference>
<dbReference type="Gene3D" id="3.40.190.290">
    <property type="match status" value="1"/>
</dbReference>
<dbReference type="GO" id="GO:0003700">
    <property type="term" value="F:DNA-binding transcription factor activity"/>
    <property type="evidence" value="ECO:0007669"/>
    <property type="project" value="InterPro"/>
</dbReference>
<protein>
    <submittedName>
        <fullName evidence="6">LysR family transcriptional regulator</fullName>
    </submittedName>
</protein>
<feature type="domain" description="HTH lysR-type" evidence="5">
    <location>
        <begin position="1"/>
        <end position="58"/>
    </location>
</feature>
<dbReference type="InterPro" id="IPR036390">
    <property type="entry name" value="WH_DNA-bd_sf"/>
</dbReference>
<accession>A0AAD3NX82</accession>
<dbReference type="AlphaFoldDB" id="A0AAD3NX82"/>